<evidence type="ECO:0000313" key="1">
    <source>
        <dbReference type="EMBL" id="SCF18759.1"/>
    </source>
</evidence>
<dbReference type="RefSeq" id="WP_414467526.1">
    <property type="nucleotide sequence ID" value="NZ_LT607413.1"/>
</dbReference>
<organism evidence="1 2">
    <name type="scientific">Micromonospora echinospora</name>
    <name type="common">Micromonospora purpurea</name>
    <dbReference type="NCBI Taxonomy" id="1877"/>
    <lineage>
        <taxon>Bacteria</taxon>
        <taxon>Bacillati</taxon>
        <taxon>Actinomycetota</taxon>
        <taxon>Actinomycetes</taxon>
        <taxon>Micromonosporales</taxon>
        <taxon>Micromonosporaceae</taxon>
        <taxon>Micromonospora</taxon>
    </lineage>
</organism>
<keyword evidence="2" id="KW-1185">Reference proteome</keyword>
<dbReference type="EMBL" id="LT607413">
    <property type="protein sequence ID" value="SCF18759.1"/>
    <property type="molecule type" value="Genomic_DNA"/>
</dbReference>
<gene>
    <name evidence="1" type="ORF">GA0070618_3862</name>
</gene>
<dbReference type="Proteomes" id="UP000198253">
    <property type="component" value="Chromosome I"/>
</dbReference>
<dbReference type="AlphaFoldDB" id="A0A1C4YDF7"/>
<reference evidence="2" key="1">
    <citation type="submission" date="2016-06" db="EMBL/GenBank/DDBJ databases">
        <authorList>
            <person name="Varghese N."/>
            <person name="Submissions Spin"/>
        </authorList>
    </citation>
    <scope>NUCLEOTIDE SEQUENCE [LARGE SCALE GENOMIC DNA]</scope>
    <source>
        <strain evidence="2">DSM 43816</strain>
    </source>
</reference>
<proteinExistence type="predicted"/>
<protein>
    <submittedName>
        <fullName evidence="1">Uncharacterized protein</fullName>
    </submittedName>
</protein>
<sequence length="62" mass="6286">MQPHPSVRVAPPGHPVPLRAPVGPALAGYAEVRAADGVPRAVFPRAYAELLRIAAGVPAGVA</sequence>
<name>A0A1C4YDF7_MICEC</name>
<dbReference type="InParanoid" id="A0A1C4YDF7"/>
<accession>A0A1C4YDF7</accession>
<evidence type="ECO:0000313" key="2">
    <source>
        <dbReference type="Proteomes" id="UP000198253"/>
    </source>
</evidence>